<dbReference type="PANTHER" id="PTHR43777">
    <property type="entry name" value="MOLYBDENUM COFACTOR CYTIDYLYLTRANSFERASE"/>
    <property type="match status" value="1"/>
</dbReference>
<dbReference type="RefSeq" id="WP_378290226.1">
    <property type="nucleotide sequence ID" value="NZ_JBHULE010000008.1"/>
</dbReference>
<dbReference type="Pfam" id="PF12804">
    <property type="entry name" value="NTP_transf_3"/>
    <property type="match status" value="1"/>
</dbReference>
<protein>
    <submittedName>
        <fullName evidence="2">NTP transferase domain-containing protein</fullName>
    </submittedName>
</protein>
<dbReference type="PANTHER" id="PTHR43777:SF1">
    <property type="entry name" value="MOLYBDENUM COFACTOR CYTIDYLYLTRANSFERASE"/>
    <property type="match status" value="1"/>
</dbReference>
<gene>
    <name evidence="2" type="ORF">ACFSR1_04980</name>
</gene>
<dbReference type="InterPro" id="IPR029044">
    <property type="entry name" value="Nucleotide-diphossugar_trans"/>
</dbReference>
<accession>A0ABW5LET4</accession>
<name>A0ABW5LET4_9FLAO</name>
<dbReference type="InterPro" id="IPR025877">
    <property type="entry name" value="MobA-like_NTP_Trfase"/>
</dbReference>
<dbReference type="EMBL" id="JBHULE010000008">
    <property type="protein sequence ID" value="MFD2562012.1"/>
    <property type="molecule type" value="Genomic_DNA"/>
</dbReference>
<sequence>MAAGSSSRMGSPKQLLPWENTSLIANEVEKSIQLKQVMTYVILGANFEVIKKEIAHFPVEILHNRNWKLGMGSSISFGIQQTLKSKENFEAVLITLVDQPLIDEAHLTSLISKFNQNQDAIIATAMKERIGVPAIFPGQYFEELSGLNEDYGARHVIKNYKDQIITVDGKDKTDDIDTIEQYKALCKRVKERAKHSDL</sequence>
<organism evidence="2 3">
    <name type="scientific">Aquimarina rubra</name>
    <dbReference type="NCBI Taxonomy" id="1920033"/>
    <lineage>
        <taxon>Bacteria</taxon>
        <taxon>Pseudomonadati</taxon>
        <taxon>Bacteroidota</taxon>
        <taxon>Flavobacteriia</taxon>
        <taxon>Flavobacteriales</taxon>
        <taxon>Flavobacteriaceae</taxon>
        <taxon>Aquimarina</taxon>
    </lineage>
</organism>
<evidence type="ECO:0000259" key="1">
    <source>
        <dbReference type="Pfam" id="PF12804"/>
    </source>
</evidence>
<dbReference type="GO" id="GO:0016740">
    <property type="term" value="F:transferase activity"/>
    <property type="evidence" value="ECO:0007669"/>
    <property type="project" value="UniProtKB-KW"/>
</dbReference>
<proteinExistence type="predicted"/>
<dbReference type="CDD" id="cd04182">
    <property type="entry name" value="GT_2_like_f"/>
    <property type="match status" value="1"/>
</dbReference>
<dbReference type="Gene3D" id="3.90.550.10">
    <property type="entry name" value="Spore Coat Polysaccharide Biosynthesis Protein SpsA, Chain A"/>
    <property type="match status" value="1"/>
</dbReference>
<keyword evidence="2" id="KW-0808">Transferase</keyword>
<evidence type="ECO:0000313" key="2">
    <source>
        <dbReference type="EMBL" id="MFD2562012.1"/>
    </source>
</evidence>
<dbReference type="SUPFAM" id="SSF53448">
    <property type="entry name" value="Nucleotide-diphospho-sugar transferases"/>
    <property type="match status" value="1"/>
</dbReference>
<feature type="domain" description="MobA-like NTP transferase" evidence="1">
    <location>
        <begin position="1"/>
        <end position="160"/>
    </location>
</feature>
<reference evidence="3" key="1">
    <citation type="journal article" date="2019" name="Int. J. Syst. Evol. Microbiol.">
        <title>The Global Catalogue of Microorganisms (GCM) 10K type strain sequencing project: providing services to taxonomists for standard genome sequencing and annotation.</title>
        <authorList>
            <consortium name="The Broad Institute Genomics Platform"/>
            <consortium name="The Broad Institute Genome Sequencing Center for Infectious Disease"/>
            <person name="Wu L."/>
            <person name="Ma J."/>
        </authorList>
    </citation>
    <scope>NUCLEOTIDE SEQUENCE [LARGE SCALE GENOMIC DNA]</scope>
    <source>
        <strain evidence="3">KCTC 52274</strain>
    </source>
</reference>
<comment type="caution">
    <text evidence="2">The sequence shown here is derived from an EMBL/GenBank/DDBJ whole genome shotgun (WGS) entry which is preliminary data.</text>
</comment>
<dbReference type="Proteomes" id="UP001597319">
    <property type="component" value="Unassembled WGS sequence"/>
</dbReference>
<keyword evidence="3" id="KW-1185">Reference proteome</keyword>
<evidence type="ECO:0000313" key="3">
    <source>
        <dbReference type="Proteomes" id="UP001597319"/>
    </source>
</evidence>